<dbReference type="PANTHER" id="PTHR42988">
    <property type="entry name" value="PHOSPHOHYDROLASE"/>
    <property type="match status" value="1"/>
</dbReference>
<dbReference type="InterPro" id="IPR029052">
    <property type="entry name" value="Metallo-depent_PP-like"/>
</dbReference>
<evidence type="ECO:0000256" key="1">
    <source>
        <dbReference type="ARBA" id="ARBA00022723"/>
    </source>
</evidence>
<evidence type="ECO:0000256" key="2">
    <source>
        <dbReference type="ARBA" id="ARBA00022801"/>
    </source>
</evidence>
<evidence type="ECO:0000256" key="4">
    <source>
        <dbReference type="ARBA" id="ARBA00025742"/>
    </source>
</evidence>
<dbReference type="Gene3D" id="3.60.21.40">
    <property type="entry name" value="GpdQ, catalytic alpha/beta sandwich domain"/>
    <property type="match status" value="1"/>
</dbReference>
<reference evidence="6" key="1">
    <citation type="journal article" date="2014" name="Int. J. Syst. Evol. Microbiol.">
        <title>Complete genome sequence of Corynebacterium casei LMG S-19264T (=DSM 44701T), isolated from a smear-ripened cheese.</title>
        <authorList>
            <consortium name="US DOE Joint Genome Institute (JGI-PGF)"/>
            <person name="Walter F."/>
            <person name="Albersmeier A."/>
            <person name="Kalinowski J."/>
            <person name="Ruckert C."/>
        </authorList>
    </citation>
    <scope>NUCLEOTIDE SEQUENCE</scope>
    <source>
        <strain evidence="6">VKM B-1513</strain>
    </source>
</reference>
<gene>
    <name evidence="6" type="primary">cpdA</name>
    <name evidence="6" type="ORF">GCM10017621_12460</name>
</gene>
<dbReference type="CDD" id="cd07402">
    <property type="entry name" value="MPP_GpdQ"/>
    <property type="match status" value="1"/>
</dbReference>
<organism evidence="6 7">
    <name type="scientific">Maricaulis virginensis</name>
    <dbReference type="NCBI Taxonomy" id="144022"/>
    <lineage>
        <taxon>Bacteria</taxon>
        <taxon>Pseudomonadati</taxon>
        <taxon>Pseudomonadota</taxon>
        <taxon>Alphaproteobacteria</taxon>
        <taxon>Maricaulales</taxon>
        <taxon>Maricaulaceae</taxon>
        <taxon>Maricaulis</taxon>
    </lineage>
</organism>
<dbReference type="InterPro" id="IPR004843">
    <property type="entry name" value="Calcineurin-like_PHP"/>
</dbReference>
<dbReference type="AlphaFoldDB" id="A0A9W6IK66"/>
<dbReference type="GO" id="GO:0046872">
    <property type="term" value="F:metal ion binding"/>
    <property type="evidence" value="ECO:0007669"/>
    <property type="project" value="UniProtKB-KW"/>
</dbReference>
<keyword evidence="2" id="KW-0378">Hydrolase</keyword>
<evidence type="ECO:0000313" key="6">
    <source>
        <dbReference type="EMBL" id="GLK51738.1"/>
    </source>
</evidence>
<evidence type="ECO:0000256" key="3">
    <source>
        <dbReference type="ARBA" id="ARBA00023004"/>
    </source>
</evidence>
<keyword evidence="1" id="KW-0479">Metal-binding</keyword>
<dbReference type="InterPro" id="IPR042283">
    <property type="entry name" value="GpdQ_catalytic"/>
</dbReference>
<comment type="similarity">
    <text evidence="4">Belongs to the cyclic nucleotide phosphodiesterase class-III family.</text>
</comment>
<dbReference type="GO" id="GO:0004112">
    <property type="term" value="F:cyclic-nucleotide phosphodiesterase activity"/>
    <property type="evidence" value="ECO:0007669"/>
    <property type="project" value="InterPro"/>
</dbReference>
<sequence length="265" mass="30032">MLIAHLSDPHLRQKGHLYQGLVDSNVMFDLAIRTLSALRPAPDIVIIGGDLVDEGTEAEYETVRVALRRLRQPVYAIPGNHDEREGFRRCFRGADYIAASGPLHFDTRDRWPIWVIGFDVTVPGRHHGDIGDEALDWLRYRLIEHPDRPTILLMHQPPINSGIAYIDAYKCLRGERLSELLRQHRNVERVLCGHIHRFMQASFGGTVLMTAPSTATSIALRLTEDAEPASFIEPPAFLLHYWRPGQELLTHWVPVGGFPGPLPFF</sequence>
<comment type="caution">
    <text evidence="6">The sequence shown here is derived from an EMBL/GenBank/DDBJ whole genome shotgun (WGS) entry which is preliminary data.</text>
</comment>
<dbReference type="InterPro" id="IPR042281">
    <property type="entry name" value="GpdQ_beta-strand"/>
</dbReference>
<evidence type="ECO:0000313" key="7">
    <source>
        <dbReference type="Proteomes" id="UP001143486"/>
    </source>
</evidence>
<dbReference type="PANTHER" id="PTHR42988:SF2">
    <property type="entry name" value="CYCLIC NUCLEOTIDE PHOSPHODIESTERASE CBUA0032-RELATED"/>
    <property type="match status" value="1"/>
</dbReference>
<dbReference type="InterPro" id="IPR026575">
    <property type="entry name" value="GpdQ/CpdA-like"/>
</dbReference>
<accession>A0A9W6IK66</accession>
<keyword evidence="3" id="KW-0408">Iron</keyword>
<reference evidence="6" key="2">
    <citation type="submission" date="2023-01" db="EMBL/GenBank/DDBJ databases">
        <authorList>
            <person name="Sun Q."/>
            <person name="Evtushenko L."/>
        </authorList>
    </citation>
    <scope>NUCLEOTIDE SEQUENCE</scope>
    <source>
        <strain evidence="6">VKM B-1513</strain>
    </source>
</reference>
<protein>
    <submittedName>
        <fullName evidence="6">3',5'-cyclic adenosine monophosphate phosphodiesterase CpdA</fullName>
    </submittedName>
</protein>
<dbReference type="Gene3D" id="3.30.750.180">
    <property type="entry name" value="GpdQ, beta-strand dimerisation domain"/>
    <property type="match status" value="1"/>
</dbReference>
<dbReference type="SUPFAM" id="SSF56300">
    <property type="entry name" value="Metallo-dependent phosphatases"/>
    <property type="match status" value="1"/>
</dbReference>
<dbReference type="Pfam" id="PF00149">
    <property type="entry name" value="Metallophos"/>
    <property type="match status" value="1"/>
</dbReference>
<proteinExistence type="inferred from homology"/>
<name>A0A9W6IK66_9PROT</name>
<feature type="domain" description="Calcineurin-like phosphoesterase" evidence="5">
    <location>
        <begin position="1"/>
        <end position="197"/>
    </location>
</feature>
<dbReference type="RefSeq" id="WP_271186106.1">
    <property type="nucleotide sequence ID" value="NZ_BSFE01000003.1"/>
</dbReference>
<keyword evidence="7" id="KW-1185">Reference proteome</keyword>
<dbReference type="InterPro" id="IPR050884">
    <property type="entry name" value="CNP_phosphodiesterase-III"/>
</dbReference>
<dbReference type="EMBL" id="BSFE01000003">
    <property type="protein sequence ID" value="GLK51738.1"/>
    <property type="molecule type" value="Genomic_DNA"/>
</dbReference>
<evidence type="ECO:0000259" key="5">
    <source>
        <dbReference type="Pfam" id="PF00149"/>
    </source>
</evidence>
<dbReference type="Proteomes" id="UP001143486">
    <property type="component" value="Unassembled WGS sequence"/>
</dbReference>